<name>A0A5B7FEP9_PORTR</name>
<dbReference type="EMBL" id="VSRR010005887">
    <property type="protein sequence ID" value="MPC43563.1"/>
    <property type="molecule type" value="Genomic_DNA"/>
</dbReference>
<keyword evidence="2" id="KW-1185">Reference proteome</keyword>
<accession>A0A5B7FEP9</accession>
<dbReference type="Proteomes" id="UP000324222">
    <property type="component" value="Unassembled WGS sequence"/>
</dbReference>
<protein>
    <submittedName>
        <fullName evidence="1">Uncharacterized protein</fullName>
    </submittedName>
</protein>
<gene>
    <name evidence="1" type="ORF">E2C01_037213</name>
</gene>
<reference evidence="1 2" key="1">
    <citation type="submission" date="2019-05" db="EMBL/GenBank/DDBJ databases">
        <title>Another draft genome of Portunus trituberculatus and its Hox gene families provides insights of decapod evolution.</title>
        <authorList>
            <person name="Jeong J.-H."/>
            <person name="Song I."/>
            <person name="Kim S."/>
            <person name="Choi T."/>
            <person name="Kim D."/>
            <person name="Ryu S."/>
            <person name="Kim W."/>
        </authorList>
    </citation>
    <scope>NUCLEOTIDE SEQUENCE [LARGE SCALE GENOMIC DNA]</scope>
    <source>
        <tissue evidence="1">Muscle</tissue>
    </source>
</reference>
<evidence type="ECO:0000313" key="1">
    <source>
        <dbReference type="EMBL" id="MPC43563.1"/>
    </source>
</evidence>
<dbReference type="AlphaFoldDB" id="A0A5B7FEP9"/>
<organism evidence="1 2">
    <name type="scientific">Portunus trituberculatus</name>
    <name type="common">Swimming crab</name>
    <name type="synonym">Neptunus trituberculatus</name>
    <dbReference type="NCBI Taxonomy" id="210409"/>
    <lineage>
        <taxon>Eukaryota</taxon>
        <taxon>Metazoa</taxon>
        <taxon>Ecdysozoa</taxon>
        <taxon>Arthropoda</taxon>
        <taxon>Crustacea</taxon>
        <taxon>Multicrustacea</taxon>
        <taxon>Malacostraca</taxon>
        <taxon>Eumalacostraca</taxon>
        <taxon>Eucarida</taxon>
        <taxon>Decapoda</taxon>
        <taxon>Pleocyemata</taxon>
        <taxon>Brachyura</taxon>
        <taxon>Eubrachyura</taxon>
        <taxon>Portunoidea</taxon>
        <taxon>Portunidae</taxon>
        <taxon>Portuninae</taxon>
        <taxon>Portunus</taxon>
    </lineage>
</organism>
<sequence>MNKNALEVGYEVIKGEIRFCKNVLSGRAFRKQQGDVKGEHCVPKVELDNEGRDREERET</sequence>
<comment type="caution">
    <text evidence="1">The sequence shown here is derived from an EMBL/GenBank/DDBJ whole genome shotgun (WGS) entry which is preliminary data.</text>
</comment>
<proteinExistence type="predicted"/>
<evidence type="ECO:0000313" key="2">
    <source>
        <dbReference type="Proteomes" id="UP000324222"/>
    </source>
</evidence>